<dbReference type="SUPFAM" id="SSF52540">
    <property type="entry name" value="P-loop containing nucleoside triphosphate hydrolases"/>
    <property type="match status" value="1"/>
</dbReference>
<dbReference type="Gene3D" id="1.10.8.430">
    <property type="entry name" value="Helical domain of apoptotic protease-activating factors"/>
    <property type="match status" value="1"/>
</dbReference>
<dbReference type="InterPro" id="IPR041118">
    <property type="entry name" value="Rx_N"/>
</dbReference>
<dbReference type="PANTHER" id="PTHR36766:SF70">
    <property type="entry name" value="DISEASE RESISTANCE PROTEIN RGA4"/>
    <property type="match status" value="1"/>
</dbReference>
<keyword evidence="8" id="KW-1185">Reference proteome</keyword>
<evidence type="ECO:0000256" key="3">
    <source>
        <dbReference type="ARBA" id="ARBA00022821"/>
    </source>
</evidence>
<dbReference type="EMBL" id="JBBNAE010000003">
    <property type="protein sequence ID" value="KAK9138035.1"/>
    <property type="molecule type" value="Genomic_DNA"/>
</dbReference>
<reference evidence="7 8" key="1">
    <citation type="submission" date="2024-01" db="EMBL/GenBank/DDBJ databases">
        <title>Genome assemblies of Stephania.</title>
        <authorList>
            <person name="Yang L."/>
        </authorList>
    </citation>
    <scope>NUCLEOTIDE SEQUENCE [LARGE SCALE GENOMIC DNA]</scope>
    <source>
        <strain evidence="7">QJT</strain>
        <tissue evidence="7">Leaf</tissue>
    </source>
</reference>
<evidence type="ECO:0000313" key="7">
    <source>
        <dbReference type="EMBL" id="KAK9138035.1"/>
    </source>
</evidence>
<dbReference type="InterPro" id="IPR002182">
    <property type="entry name" value="NB-ARC"/>
</dbReference>
<proteinExistence type="predicted"/>
<dbReference type="GO" id="GO:0006952">
    <property type="term" value="P:defense response"/>
    <property type="evidence" value="ECO:0007669"/>
    <property type="project" value="UniProtKB-KW"/>
</dbReference>
<feature type="domain" description="Disease resistance N-terminal" evidence="6">
    <location>
        <begin position="4"/>
        <end position="90"/>
    </location>
</feature>
<comment type="caution">
    <text evidence="7">The sequence shown here is derived from an EMBL/GenBank/DDBJ whole genome shotgun (WGS) entry which is preliminary data.</text>
</comment>
<dbReference type="InterPro" id="IPR042197">
    <property type="entry name" value="Apaf_helical"/>
</dbReference>
<dbReference type="GO" id="GO:0043531">
    <property type="term" value="F:ADP binding"/>
    <property type="evidence" value="ECO:0007669"/>
    <property type="project" value="InterPro"/>
</dbReference>
<sequence length="448" mass="50975">MAESAISLAVTSLTSEITRISGYKGDLQKLQRLMTRIEAALGDAATKPIQSEVDKVLVSELQDLALDAQDILDDVSYHQLRRRRRRRRGNRRGQVNFFFFPSVSLFRLQVSVSDRLNDLNLKLDEIANDKSRIGGLKLYDPITNVVESERLGLNYSNSDSSRETVPFVIGSEVFGRETDKSAVVEMMLFWETDHVLPVISIVGPERIGKTTLAQLVYNDEDVRDHFQLRFWISVGDGFVVKRLFAQILQQIFCKNCELTSMNEIGIWVHRELVGKRFLIVLDGVSVGDHDLEEKWDDFSLPLRCCGSLGSKIILTTRNQTVASIVRSTYTYPLSALSDEDCWHIFERAAFGNGGFDGTNILKNIGTKIVRKCDGVPHSARRLGGLMRFEREEQHWLRILDSDIKDVIDEQYDVAAVFGRSLKNFPPQLNSCLIYCSIFPKDYEVRKRP</sequence>
<gene>
    <name evidence="7" type="ORF">Sjap_008629</name>
</gene>
<evidence type="ECO:0000259" key="5">
    <source>
        <dbReference type="Pfam" id="PF00931"/>
    </source>
</evidence>
<keyword evidence="1" id="KW-0677">Repeat</keyword>
<organism evidence="7 8">
    <name type="scientific">Stephania japonica</name>
    <dbReference type="NCBI Taxonomy" id="461633"/>
    <lineage>
        <taxon>Eukaryota</taxon>
        <taxon>Viridiplantae</taxon>
        <taxon>Streptophyta</taxon>
        <taxon>Embryophyta</taxon>
        <taxon>Tracheophyta</taxon>
        <taxon>Spermatophyta</taxon>
        <taxon>Magnoliopsida</taxon>
        <taxon>Ranunculales</taxon>
        <taxon>Menispermaceae</taxon>
        <taxon>Menispermoideae</taxon>
        <taxon>Cissampelideae</taxon>
        <taxon>Stephania</taxon>
    </lineage>
</organism>
<name>A0AAP0JQQ8_9MAGN</name>
<evidence type="ECO:0000313" key="8">
    <source>
        <dbReference type="Proteomes" id="UP001417504"/>
    </source>
</evidence>
<keyword evidence="3" id="KW-0611">Plant defense</keyword>
<accession>A0AAP0JQQ8</accession>
<dbReference type="PRINTS" id="PR00364">
    <property type="entry name" value="DISEASERSIST"/>
</dbReference>
<keyword evidence="2" id="KW-0547">Nucleotide-binding</keyword>
<dbReference type="Pfam" id="PF00931">
    <property type="entry name" value="NB-ARC"/>
    <property type="match status" value="1"/>
</dbReference>
<evidence type="ECO:0000256" key="2">
    <source>
        <dbReference type="ARBA" id="ARBA00022741"/>
    </source>
</evidence>
<evidence type="ECO:0000256" key="4">
    <source>
        <dbReference type="ARBA" id="ARBA00022840"/>
    </source>
</evidence>
<dbReference type="AlphaFoldDB" id="A0AAP0JQQ8"/>
<dbReference type="Proteomes" id="UP001417504">
    <property type="component" value="Unassembled WGS sequence"/>
</dbReference>
<dbReference type="Gene3D" id="1.20.5.4130">
    <property type="match status" value="1"/>
</dbReference>
<evidence type="ECO:0000256" key="1">
    <source>
        <dbReference type="ARBA" id="ARBA00022737"/>
    </source>
</evidence>
<evidence type="ECO:0000259" key="6">
    <source>
        <dbReference type="Pfam" id="PF18052"/>
    </source>
</evidence>
<dbReference type="GO" id="GO:0005524">
    <property type="term" value="F:ATP binding"/>
    <property type="evidence" value="ECO:0007669"/>
    <property type="project" value="UniProtKB-KW"/>
</dbReference>
<dbReference type="Gene3D" id="3.40.50.300">
    <property type="entry name" value="P-loop containing nucleotide triphosphate hydrolases"/>
    <property type="match status" value="1"/>
</dbReference>
<dbReference type="PANTHER" id="PTHR36766">
    <property type="entry name" value="PLANT BROAD-SPECTRUM MILDEW RESISTANCE PROTEIN RPW8"/>
    <property type="match status" value="1"/>
</dbReference>
<dbReference type="Pfam" id="PF18052">
    <property type="entry name" value="Rx_N"/>
    <property type="match status" value="1"/>
</dbReference>
<dbReference type="InterPro" id="IPR027417">
    <property type="entry name" value="P-loop_NTPase"/>
</dbReference>
<keyword evidence="4" id="KW-0067">ATP-binding</keyword>
<feature type="domain" description="NB-ARC" evidence="5">
    <location>
        <begin position="181"/>
        <end position="350"/>
    </location>
</feature>
<protein>
    <submittedName>
        <fullName evidence="7">Uncharacterized protein</fullName>
    </submittedName>
</protein>